<reference evidence="2" key="1">
    <citation type="submission" date="2021-01" db="EMBL/GenBank/DDBJ databases">
        <authorList>
            <person name="Kaushik A."/>
        </authorList>
    </citation>
    <scope>NUCLEOTIDE SEQUENCE</scope>
    <source>
        <strain evidence="1">AG4-R118</strain>
        <strain evidence="2">AG4-RS23</strain>
    </source>
</reference>
<proteinExistence type="predicted"/>
<gene>
    <name evidence="2" type="ORF">RDB_LOCUS115878</name>
    <name evidence="1" type="ORF">RDB_LOCUS134978</name>
</gene>
<evidence type="ECO:0000313" key="3">
    <source>
        <dbReference type="Proteomes" id="UP000663861"/>
    </source>
</evidence>
<dbReference type="EMBL" id="CAJMWX010001421">
    <property type="protein sequence ID" value="CAE6488039.1"/>
    <property type="molecule type" value="Genomic_DNA"/>
</dbReference>
<dbReference type="AlphaFoldDB" id="A0A8H3CR56"/>
<sequence>MDTLPPHPPHDPPHDPPPPTLAQLRRLPGASTYRLANKAILKMRKALNLKDAFELSFKNWGSGNEVFDWYTGLPNKNIHTIQLRKERKAPFYHEYIMIRLRNDTYWRIDRRQQEHEPSPIKCIEELGVPAYDTIMQMSGMGSSLGLDPTLGGASDCMVELEFKNAVDLGLVLRICCAIKAHPKAEAYTLQRYNCFFFAQTVIMCTACGASNWGGWREPTRGNNGQEGPWKSPNAPLDKIWSDLNNVNRPDNSSWKSTEKFNHKWDTLFQQSNALVQASPLLRHADRCNYCLESQSVHRQRSMSREINRLKDELLEYWNKEYRELLDEAYWTNHIKFIESGIWRIVAPNTSEEDCRNMLEKKLVDIQTKWDHYSEERLVKLLASVRDLLDPAEVCDSWYPDPDEWKSTWTCKDGGPVKAAMDKWERDVQSFIQKEFSKIKGVLETQTIQRSTQIHTAAMQTRVESFEQAMTIRLRGLDENKFLEPTETAEENAEPSGSVMSLERRSVFSGKTFGTVFSKMTTRATKIKHKVRRLFKGPNNLDEVQIALLERRIRVFITKHGDNVQTYRTWLKCTSVGVQGDMKQAMDDVWHQVTGLPHLIAKDGTTAEKLAFVD</sequence>
<dbReference type="Proteomes" id="UP000663861">
    <property type="component" value="Unassembled WGS sequence"/>
</dbReference>
<accession>A0A8H3CR56</accession>
<organism evidence="2 3">
    <name type="scientific">Rhizoctonia solani</name>
    <dbReference type="NCBI Taxonomy" id="456999"/>
    <lineage>
        <taxon>Eukaryota</taxon>
        <taxon>Fungi</taxon>
        <taxon>Dikarya</taxon>
        <taxon>Basidiomycota</taxon>
        <taxon>Agaricomycotina</taxon>
        <taxon>Agaricomycetes</taxon>
        <taxon>Cantharellales</taxon>
        <taxon>Ceratobasidiaceae</taxon>
        <taxon>Rhizoctonia</taxon>
    </lineage>
</organism>
<dbReference type="EMBL" id="CAJMWY010002807">
    <property type="protein sequence ID" value="CAE6495013.1"/>
    <property type="molecule type" value="Genomic_DNA"/>
</dbReference>
<protein>
    <submittedName>
        <fullName evidence="2">Uncharacterized protein</fullName>
    </submittedName>
</protein>
<comment type="caution">
    <text evidence="2">The sequence shown here is derived from an EMBL/GenBank/DDBJ whole genome shotgun (WGS) entry which is preliminary data.</text>
</comment>
<name>A0A8H3CR56_9AGAM</name>
<evidence type="ECO:0000313" key="1">
    <source>
        <dbReference type="EMBL" id="CAE6488039.1"/>
    </source>
</evidence>
<evidence type="ECO:0000313" key="2">
    <source>
        <dbReference type="EMBL" id="CAE6495013.1"/>
    </source>
</evidence>
<dbReference type="Proteomes" id="UP000663888">
    <property type="component" value="Unassembled WGS sequence"/>
</dbReference>